<proteinExistence type="inferred from homology"/>
<comment type="similarity">
    <text evidence="2">Belongs to the pseudouridine synthase RluA family.</text>
</comment>
<dbReference type="InterPro" id="IPR050188">
    <property type="entry name" value="RluA_PseudoU_synthase"/>
</dbReference>
<evidence type="ECO:0000256" key="1">
    <source>
        <dbReference type="ARBA" id="ARBA00000073"/>
    </source>
</evidence>
<comment type="caution">
    <text evidence="6">The sequence shown here is derived from an EMBL/GenBank/DDBJ whole genome shotgun (WGS) entry which is preliminary data.</text>
</comment>
<name>A0ABR8P5I6_9LACO</name>
<evidence type="ECO:0000256" key="3">
    <source>
        <dbReference type="ARBA" id="ARBA00031870"/>
    </source>
</evidence>
<dbReference type="InterPro" id="IPR020103">
    <property type="entry name" value="PsdUridine_synth_cat_dom_sf"/>
</dbReference>
<dbReference type="Pfam" id="PF00849">
    <property type="entry name" value="PseudoU_synth_2"/>
    <property type="match status" value="1"/>
</dbReference>
<gene>
    <name evidence="6" type="ORF">DTK66_00050</name>
</gene>
<evidence type="ECO:0000259" key="5">
    <source>
        <dbReference type="Pfam" id="PF00849"/>
    </source>
</evidence>
<sequence>MKVGKVPLRWQFNEILNQKQKELPLRSLLHEQWLLPNRLIHYLRIRRNITVNGQYRSMNELVAAGDMIEFGFQGDEVRTPDANDYVPTAKPRLKILYENRDLLVVNKPRGQKTHPNYHGETGTLMNDVAGYLADTTSNAYMVHRIDLQTSGAVIVAKNPIVVPILNRLISTGKIHRQYLAVVEGKFSGNGQMKWPIGKNPSNLHLHQVNGLNAQAALTYYRSLASNEQRSLLSLQLATGRTHQLRVHLAYSGHPIVGDPLYNPASPEKMLLHGSSQKLVIPFVMKSLNITAPLPSYFNDYLVKYNLAKKQI</sequence>
<dbReference type="PROSITE" id="PS01129">
    <property type="entry name" value="PSI_RLU"/>
    <property type="match status" value="1"/>
</dbReference>
<evidence type="ECO:0000256" key="4">
    <source>
        <dbReference type="ARBA" id="ARBA00033164"/>
    </source>
</evidence>
<organism evidence="6 7">
    <name type="scientific">Limosilactobacillus walteri</name>
    <dbReference type="NCBI Taxonomy" id="2268022"/>
    <lineage>
        <taxon>Bacteria</taxon>
        <taxon>Bacillati</taxon>
        <taxon>Bacillota</taxon>
        <taxon>Bacilli</taxon>
        <taxon>Lactobacillales</taxon>
        <taxon>Lactobacillaceae</taxon>
        <taxon>Limosilactobacillus</taxon>
    </lineage>
</organism>
<dbReference type="PANTHER" id="PTHR21600">
    <property type="entry name" value="MITOCHONDRIAL RNA PSEUDOURIDINE SYNTHASE"/>
    <property type="match status" value="1"/>
</dbReference>
<evidence type="ECO:0000313" key="7">
    <source>
        <dbReference type="Proteomes" id="UP000704341"/>
    </source>
</evidence>
<feature type="domain" description="Pseudouridine synthase RsuA/RluA-like" evidence="5">
    <location>
        <begin position="101"/>
        <end position="249"/>
    </location>
</feature>
<dbReference type="EMBL" id="QORN01000001">
    <property type="protein sequence ID" value="MBD5805513.1"/>
    <property type="molecule type" value="Genomic_DNA"/>
</dbReference>
<keyword evidence="7" id="KW-1185">Reference proteome</keyword>
<evidence type="ECO:0000313" key="6">
    <source>
        <dbReference type="EMBL" id="MBD5805513.1"/>
    </source>
</evidence>
<dbReference type="Gene3D" id="3.30.2350.10">
    <property type="entry name" value="Pseudouridine synthase"/>
    <property type="match status" value="1"/>
</dbReference>
<comment type="catalytic activity">
    <reaction evidence="1">
        <text>a uridine in RNA = a pseudouridine in RNA</text>
        <dbReference type="Rhea" id="RHEA:48348"/>
        <dbReference type="Rhea" id="RHEA-COMP:12068"/>
        <dbReference type="Rhea" id="RHEA-COMP:12069"/>
        <dbReference type="ChEBI" id="CHEBI:65314"/>
        <dbReference type="ChEBI" id="CHEBI:65315"/>
    </reaction>
</comment>
<evidence type="ECO:0000256" key="2">
    <source>
        <dbReference type="ARBA" id="ARBA00010876"/>
    </source>
</evidence>
<dbReference type="InterPro" id="IPR006145">
    <property type="entry name" value="PsdUridine_synth_RsuA/RluA"/>
</dbReference>
<dbReference type="PANTHER" id="PTHR21600:SF87">
    <property type="entry name" value="RNA PSEUDOURIDYLATE SYNTHASE DOMAIN-CONTAINING PROTEIN 1"/>
    <property type="match status" value="1"/>
</dbReference>
<protein>
    <recommendedName>
        <fullName evidence="3">RNA pseudouridylate synthase</fullName>
    </recommendedName>
    <alternativeName>
        <fullName evidence="4">RNA-uridine isomerase</fullName>
    </alternativeName>
</protein>
<dbReference type="CDD" id="cd02869">
    <property type="entry name" value="PseudoU_synth_RluA_like"/>
    <property type="match status" value="1"/>
</dbReference>
<accession>A0ABR8P5I6</accession>
<reference evidence="6 7" key="1">
    <citation type="submission" date="2018-07" db="EMBL/GenBank/DDBJ databases">
        <title>Phylogenomic Insights into understanding Host Adaptation of Lactobacillus reuteri by a novel species, Lactobacillus spp. M31.</title>
        <authorList>
            <person name="Sharma S."/>
            <person name="Patil P."/>
            <person name="Korpole S."/>
            <person name="Patil P.B."/>
        </authorList>
    </citation>
    <scope>NUCLEOTIDE SEQUENCE [LARGE SCALE GENOMIC DNA]</scope>
    <source>
        <strain evidence="6 7">M31</strain>
    </source>
</reference>
<dbReference type="SUPFAM" id="SSF55120">
    <property type="entry name" value="Pseudouridine synthase"/>
    <property type="match status" value="1"/>
</dbReference>
<dbReference type="Proteomes" id="UP000704341">
    <property type="component" value="Unassembled WGS sequence"/>
</dbReference>
<dbReference type="InterPro" id="IPR006224">
    <property type="entry name" value="PsdUridine_synth_RluA-like_CS"/>
</dbReference>